<dbReference type="InterPro" id="IPR019537">
    <property type="entry name" value="TMEM65"/>
</dbReference>
<dbReference type="Pfam" id="PF10507">
    <property type="entry name" value="TMEM65"/>
    <property type="match status" value="1"/>
</dbReference>
<dbReference type="PANTHER" id="PTHR21706">
    <property type="entry name" value="TRANSMEMBRANE PROTEIN 65"/>
    <property type="match status" value="1"/>
</dbReference>
<reference evidence="5" key="1">
    <citation type="submission" date="2021-01" db="EMBL/GenBank/DDBJ databases">
        <authorList>
            <person name="Corre E."/>
            <person name="Pelletier E."/>
            <person name="Niang G."/>
            <person name="Scheremetjew M."/>
            <person name="Finn R."/>
            <person name="Kale V."/>
            <person name="Holt S."/>
            <person name="Cochrane G."/>
            <person name="Meng A."/>
            <person name="Brown T."/>
            <person name="Cohen L."/>
        </authorList>
    </citation>
    <scope>NUCLEOTIDE SEQUENCE</scope>
    <source>
        <strain evidence="5">CCMP1795</strain>
    </source>
</reference>
<dbReference type="GO" id="GO:0016020">
    <property type="term" value="C:membrane"/>
    <property type="evidence" value="ECO:0007669"/>
    <property type="project" value="UniProtKB-SubCell"/>
</dbReference>
<evidence type="ECO:0000256" key="2">
    <source>
        <dbReference type="ARBA" id="ARBA00022692"/>
    </source>
</evidence>
<evidence type="ECO:0000313" key="5">
    <source>
        <dbReference type="EMBL" id="CAE0620888.1"/>
    </source>
</evidence>
<comment type="subcellular location">
    <subcellularLocation>
        <location evidence="1">Membrane</location>
        <topology evidence="1">Multi-pass membrane protein</topology>
    </subcellularLocation>
</comment>
<organism evidence="5">
    <name type="scientific">Oxyrrhis marina</name>
    <name type="common">Dinoflagellate</name>
    <dbReference type="NCBI Taxonomy" id="2969"/>
    <lineage>
        <taxon>Eukaryota</taxon>
        <taxon>Sar</taxon>
        <taxon>Alveolata</taxon>
        <taxon>Dinophyceae</taxon>
        <taxon>Oxyrrhinales</taxon>
        <taxon>Oxyrrhinaceae</taxon>
        <taxon>Oxyrrhis</taxon>
    </lineage>
</organism>
<evidence type="ECO:0000256" key="3">
    <source>
        <dbReference type="ARBA" id="ARBA00022989"/>
    </source>
</evidence>
<evidence type="ECO:0000256" key="4">
    <source>
        <dbReference type="ARBA" id="ARBA00023136"/>
    </source>
</evidence>
<dbReference type="GO" id="GO:0005739">
    <property type="term" value="C:mitochondrion"/>
    <property type="evidence" value="ECO:0007669"/>
    <property type="project" value="TreeGrafter"/>
</dbReference>
<dbReference type="PANTHER" id="PTHR21706:SF15">
    <property type="entry name" value="TRANSMEMBRANE PROTEIN 65"/>
    <property type="match status" value="1"/>
</dbReference>
<gene>
    <name evidence="5" type="ORF">OMAR00292_LOCUS6134</name>
</gene>
<keyword evidence="2" id="KW-0812">Transmembrane</keyword>
<protein>
    <submittedName>
        <fullName evidence="5">Uncharacterized protein</fullName>
    </submittedName>
</protein>
<sequence length="214" mass="23075">MSRDEASRQIARILTERQDGPMILRMTMASMPEEERRRIGFSYALGEIQQELRTVHPGDGNVTVEHLAAWAMGQLEKEMVKASPGTETNVEALDLSDLKEEDFPPPEPPSNAQLIALFKRQTVPFIGFGFVDNSMMILAGDIIDSTVGVALAISTMAAAALGNAFSNGLGMILHGAIERASNALGIADPQLTLPQMQLRSVQLVKTSGGVIGSW</sequence>
<evidence type="ECO:0000256" key="1">
    <source>
        <dbReference type="ARBA" id="ARBA00004141"/>
    </source>
</evidence>
<keyword evidence="3" id="KW-1133">Transmembrane helix</keyword>
<keyword evidence="4" id="KW-0472">Membrane</keyword>
<proteinExistence type="predicted"/>
<accession>A0A7S3URS4</accession>
<dbReference type="AlphaFoldDB" id="A0A7S3URS4"/>
<name>A0A7S3URS4_OXYMA</name>
<dbReference type="EMBL" id="HBIT01011723">
    <property type="protein sequence ID" value="CAE0620888.1"/>
    <property type="molecule type" value="Transcribed_RNA"/>
</dbReference>